<comment type="catalytic activity">
    <reaction evidence="1">
        <text>(4aS,6R)-4a-hydroxy-L-erythro-5,6,7,8-tetrahydrobiopterin = (6R)-L-erythro-6,7-dihydrobiopterin + H2O</text>
        <dbReference type="Rhea" id="RHEA:11920"/>
        <dbReference type="ChEBI" id="CHEBI:15377"/>
        <dbReference type="ChEBI" id="CHEBI:15642"/>
        <dbReference type="ChEBI" id="CHEBI:43120"/>
        <dbReference type="EC" id="4.2.1.96"/>
    </reaction>
</comment>
<evidence type="ECO:0000313" key="6">
    <source>
        <dbReference type="EMBL" id="WPL16794.1"/>
    </source>
</evidence>
<dbReference type="EC" id="4.2.1.96" evidence="3"/>
<reference evidence="6 7" key="1">
    <citation type="journal article" date="2023" name="Microorganisms">
        <title>Thiorhodovibrio frisius and Trv. litoralis spp. nov., Two Novel Members from a Clade of Fastidious Purple Sulfur Bacteria That Exhibit Unique Red-Shifted Light-Harvesting Capabilities.</title>
        <authorList>
            <person name="Methner A."/>
            <person name="Kuzyk S.B."/>
            <person name="Petersen J."/>
            <person name="Bauer S."/>
            <person name="Brinkmann H."/>
            <person name="Sichau K."/>
            <person name="Wanner G."/>
            <person name="Wolf J."/>
            <person name="Neumann-Schaal M."/>
            <person name="Henke P."/>
            <person name="Tank M."/>
            <person name="Sproer C."/>
            <person name="Bunk B."/>
            <person name="Overmann J."/>
        </authorList>
    </citation>
    <scope>NUCLEOTIDE SEQUENCE [LARGE SCALE GENOMIC DNA]</scope>
    <source>
        <strain evidence="6 7">DSM 6702</strain>
    </source>
</reference>
<dbReference type="SUPFAM" id="SSF55248">
    <property type="entry name" value="PCD-like"/>
    <property type="match status" value="1"/>
</dbReference>
<evidence type="ECO:0000256" key="4">
    <source>
        <dbReference type="ARBA" id="ARBA00023239"/>
    </source>
</evidence>
<evidence type="ECO:0000256" key="2">
    <source>
        <dbReference type="ARBA" id="ARBA00006472"/>
    </source>
</evidence>
<sequence>MTAPTSETRFENGSGREPSEAPRREGWVRRERPMRLERRLEFPDYEATRVFLERAGGLSEEMDLYPNLSFGRTYVNMTLFADENTGALSPDALVFAGRIDRLLDPS</sequence>
<dbReference type="Proteomes" id="UP001432180">
    <property type="component" value="Chromosome"/>
</dbReference>
<keyword evidence="7" id="KW-1185">Reference proteome</keyword>
<dbReference type="InterPro" id="IPR001533">
    <property type="entry name" value="Pterin_deHydtase"/>
</dbReference>
<dbReference type="EMBL" id="CP121472">
    <property type="protein sequence ID" value="WPL16794.1"/>
    <property type="molecule type" value="Genomic_DNA"/>
</dbReference>
<name>A0ABZ0S8F0_9GAMM</name>
<evidence type="ECO:0000313" key="7">
    <source>
        <dbReference type="Proteomes" id="UP001432180"/>
    </source>
</evidence>
<keyword evidence="4" id="KW-0456">Lyase</keyword>
<gene>
    <name evidence="6" type="ORF">Thiowin_01768</name>
</gene>
<organism evidence="6 7">
    <name type="scientific">Thiorhodovibrio winogradskyi</name>
    <dbReference type="NCBI Taxonomy" id="77007"/>
    <lineage>
        <taxon>Bacteria</taxon>
        <taxon>Pseudomonadati</taxon>
        <taxon>Pseudomonadota</taxon>
        <taxon>Gammaproteobacteria</taxon>
        <taxon>Chromatiales</taxon>
        <taxon>Chromatiaceae</taxon>
        <taxon>Thiorhodovibrio</taxon>
    </lineage>
</organism>
<dbReference type="InterPro" id="IPR036428">
    <property type="entry name" value="PCD_sf"/>
</dbReference>
<protein>
    <recommendedName>
        <fullName evidence="3">4a-hydroxytetrahydrobiopterin dehydratase</fullName>
        <ecNumber evidence="3">4.2.1.96</ecNumber>
    </recommendedName>
</protein>
<evidence type="ECO:0000256" key="3">
    <source>
        <dbReference type="ARBA" id="ARBA00013252"/>
    </source>
</evidence>
<dbReference type="Gene3D" id="3.30.1360.20">
    <property type="entry name" value="Transcriptional coactivator/pterin dehydratase"/>
    <property type="match status" value="1"/>
</dbReference>
<evidence type="ECO:0000256" key="1">
    <source>
        <dbReference type="ARBA" id="ARBA00001554"/>
    </source>
</evidence>
<evidence type="ECO:0000256" key="5">
    <source>
        <dbReference type="SAM" id="MobiDB-lite"/>
    </source>
</evidence>
<feature type="region of interest" description="Disordered" evidence="5">
    <location>
        <begin position="1"/>
        <end position="26"/>
    </location>
</feature>
<feature type="compositionally biased region" description="Basic and acidic residues" evidence="5">
    <location>
        <begin position="17"/>
        <end position="26"/>
    </location>
</feature>
<proteinExistence type="inferred from homology"/>
<accession>A0ABZ0S8F0</accession>
<dbReference type="Pfam" id="PF01329">
    <property type="entry name" value="Pterin_4a"/>
    <property type="match status" value="1"/>
</dbReference>
<comment type="similarity">
    <text evidence="2">Belongs to the pterin-4-alpha-carbinolamine dehydratase family.</text>
</comment>